<accession>A0A392SAH4</accession>
<proteinExistence type="predicted"/>
<sequence length="81" mass="9108">MEEGGGVFPERYLRAVSCTVEKDRLDYARILIATPALEIIQSVEKLLVDGELIEVKIVEEWGLSLGEDACLFDDDPESDMY</sequence>
<dbReference type="AlphaFoldDB" id="A0A392SAH4"/>
<reference evidence="1 2" key="1">
    <citation type="journal article" date="2018" name="Front. Plant Sci.">
        <title>Red Clover (Trifolium pratense) and Zigzag Clover (T. medium) - A Picture of Genomic Similarities and Differences.</title>
        <authorList>
            <person name="Dluhosova J."/>
            <person name="Istvanek J."/>
            <person name="Nedelnik J."/>
            <person name="Repkova J."/>
        </authorList>
    </citation>
    <scope>NUCLEOTIDE SEQUENCE [LARGE SCALE GENOMIC DNA]</scope>
    <source>
        <strain evidence="2">cv. 10/8</strain>
        <tissue evidence="1">Leaf</tissue>
    </source>
</reference>
<comment type="caution">
    <text evidence="1">The sequence shown here is derived from an EMBL/GenBank/DDBJ whole genome shotgun (WGS) entry which is preliminary data.</text>
</comment>
<protein>
    <submittedName>
        <fullName evidence="1">Sulfate transporter</fullName>
    </submittedName>
</protein>
<dbReference type="EMBL" id="LXQA010337812">
    <property type="protein sequence ID" value="MCI44970.1"/>
    <property type="molecule type" value="Genomic_DNA"/>
</dbReference>
<name>A0A392SAH4_9FABA</name>
<organism evidence="1 2">
    <name type="scientific">Trifolium medium</name>
    <dbReference type="NCBI Taxonomy" id="97028"/>
    <lineage>
        <taxon>Eukaryota</taxon>
        <taxon>Viridiplantae</taxon>
        <taxon>Streptophyta</taxon>
        <taxon>Embryophyta</taxon>
        <taxon>Tracheophyta</taxon>
        <taxon>Spermatophyta</taxon>
        <taxon>Magnoliopsida</taxon>
        <taxon>eudicotyledons</taxon>
        <taxon>Gunneridae</taxon>
        <taxon>Pentapetalae</taxon>
        <taxon>rosids</taxon>
        <taxon>fabids</taxon>
        <taxon>Fabales</taxon>
        <taxon>Fabaceae</taxon>
        <taxon>Papilionoideae</taxon>
        <taxon>50 kb inversion clade</taxon>
        <taxon>NPAAA clade</taxon>
        <taxon>Hologalegina</taxon>
        <taxon>IRL clade</taxon>
        <taxon>Trifolieae</taxon>
        <taxon>Trifolium</taxon>
    </lineage>
</organism>
<dbReference type="Proteomes" id="UP000265520">
    <property type="component" value="Unassembled WGS sequence"/>
</dbReference>
<feature type="non-terminal residue" evidence="1">
    <location>
        <position position="81"/>
    </location>
</feature>
<evidence type="ECO:0000313" key="2">
    <source>
        <dbReference type="Proteomes" id="UP000265520"/>
    </source>
</evidence>
<keyword evidence="2" id="KW-1185">Reference proteome</keyword>
<evidence type="ECO:0000313" key="1">
    <source>
        <dbReference type="EMBL" id="MCI44970.1"/>
    </source>
</evidence>